<dbReference type="GO" id="GO:0005524">
    <property type="term" value="F:ATP binding"/>
    <property type="evidence" value="ECO:0007669"/>
    <property type="project" value="UniProtKB-KW"/>
</dbReference>
<dbReference type="SMART" id="SM00382">
    <property type="entry name" value="AAA"/>
    <property type="match status" value="2"/>
</dbReference>
<dbReference type="InterPro" id="IPR036640">
    <property type="entry name" value="ABC1_TM_sf"/>
</dbReference>
<comment type="caution">
    <text evidence="15">The sequence shown here is derived from an EMBL/GenBank/DDBJ whole genome shotgun (WGS) entry which is preliminary data.</text>
</comment>
<keyword evidence="9 11" id="KW-0472">Membrane</keyword>
<dbReference type="PROSITE" id="PS50893">
    <property type="entry name" value="ABC_TRANSPORTER_2"/>
    <property type="match status" value="2"/>
</dbReference>
<proteinExistence type="predicted"/>
<keyword evidence="6" id="KW-0067">ATP-binding</keyword>
<dbReference type="GO" id="GO:0005743">
    <property type="term" value="C:mitochondrial inner membrane"/>
    <property type="evidence" value="ECO:0007669"/>
    <property type="project" value="TreeGrafter"/>
</dbReference>
<reference evidence="15 16" key="1">
    <citation type="journal article" date="2018" name="MBio">
        <title>Comparative Genomics Reveals the Core Gene Toolbox for the Fungus-Insect Symbiosis.</title>
        <authorList>
            <person name="Wang Y."/>
            <person name="Stata M."/>
            <person name="Wang W."/>
            <person name="Stajich J.E."/>
            <person name="White M.M."/>
            <person name="Moncalvo J.M."/>
        </authorList>
    </citation>
    <scope>NUCLEOTIDE SEQUENCE [LARGE SCALE GENOMIC DNA]</scope>
    <source>
        <strain evidence="15 16">AUS-77-4</strain>
    </source>
</reference>
<keyword evidence="12" id="KW-0732">Signal</keyword>
<evidence type="ECO:0000256" key="7">
    <source>
        <dbReference type="ARBA" id="ARBA00022967"/>
    </source>
</evidence>
<feature type="transmembrane region" description="Helical" evidence="11">
    <location>
        <begin position="667"/>
        <end position="685"/>
    </location>
</feature>
<feature type="domain" description="ABC transporter" evidence="13">
    <location>
        <begin position="178"/>
        <end position="419"/>
    </location>
</feature>
<evidence type="ECO:0000313" key="15">
    <source>
        <dbReference type="EMBL" id="PVU99594.1"/>
    </source>
</evidence>
<dbReference type="Gene3D" id="3.40.50.300">
    <property type="entry name" value="P-loop containing nucleotide triphosphate hydrolases"/>
    <property type="match status" value="2"/>
</dbReference>
<dbReference type="PROSITE" id="PS00211">
    <property type="entry name" value="ABC_TRANSPORTER_1"/>
    <property type="match status" value="1"/>
</dbReference>
<dbReference type="EMBL" id="MBFT01000027">
    <property type="protein sequence ID" value="PVU99594.1"/>
    <property type="molecule type" value="Genomic_DNA"/>
</dbReference>
<dbReference type="Pfam" id="PF00005">
    <property type="entry name" value="ABC_tran"/>
    <property type="match status" value="2"/>
</dbReference>
<sequence>MSLIIFAVIPLMFISTSFVGSKVGKLTMEVERLLSKTCAITNEVFGSMRTVIAFNGQETELKRYKSVYQKSHKKNIENTFMVGCTMGLTFFFIFSIYSLGFWYGAKLVRSGEIDAASVLKVFFTLMMGGFSINGVIPSFSVTFSARGAATKIFGIIEKKSKLSPIDNKGKRIELSGKINFKNVTFSYQSRPELPALSNFSISVKPGEKVALVGESGCGKSTAVSLLQRLYDTDQGSIYVDDIDIKKLNIQTFRQQIGVVSQDPILFQTTIYNNLIYGAQNIQNGYPKMDDVVEACKKAQIYDFINSLPEKFDTVVGERGSLQSGGQRQRLAIARALLRNPSILILDEATSALDTESEKLVQESIEKGFEGRTIIAVAHRLSTIKNYDKIYVCNKGSVVEQGTHTDLMKINGVYTSLVKAQEITGISNNPTAKKNSTIDEHHIYDKNNKHKTIREDHGYKKSSKEGIETQRIHLEKHVLSDYEYESIKIDENTNKKQSYEVYEKRASYKHLFELLKMNISEMKLFIPGFLVTVADGSIFPISSIALSRIFEALNEPNMEMQRRKTDMYAIFLVVLAILSFLTSTFKTYLFGIGGAKVSMKISFSMFKNLINQDLEYFDSSKNSPGALTTRLALEPDDMRKLCVLAFPMVISSLSMFVIGITISLLNSWMLTLAVVATIPLIFYVQAKQSKSMLGILNRNRTEYEKSAQLVSESITNIKTVVSLTREQLFIDRFTKIEKFATSLMIKGMFRYGAYKAFSQSNGHLLYSFSFYLGSKFILSGNITSEKMLGSLCAISFASMAFSQSSQAVSFLPKALVSAQKIVFALNQTPNITVKNDCEASIEQSIDSVKFENVGFSYPTRPDVQILKNLNLNVPLGSKIGIVGSSGGGKSTILSLILRLYDSRNGTLLIENNDIKNWPLSKLRNHSSLVSQDPVLFDLSALENIKYGNQNSTQYDVEQAAKAANIHSLLVSLPDGYNTRVGGNGGQLSGGQKQRIAIARALLRNPKILLLDEATSSLDTENEAVVQEALDKISETRTTITVAHRLSTIQNSDWIYVMRDQAIIEQGTHVSLLRLEGVYNNLAKKQFL</sequence>
<dbReference type="AlphaFoldDB" id="A0A2T9Z4Y1"/>
<feature type="transmembrane region" description="Helical" evidence="11">
    <location>
        <begin position="640"/>
        <end position="661"/>
    </location>
</feature>
<feature type="signal peptide" evidence="12">
    <location>
        <begin position="1"/>
        <end position="21"/>
    </location>
</feature>
<feature type="domain" description="ABC transporter" evidence="13">
    <location>
        <begin position="847"/>
        <end position="1083"/>
    </location>
</feature>
<keyword evidence="16" id="KW-1185">Reference proteome</keyword>
<evidence type="ECO:0000256" key="6">
    <source>
        <dbReference type="ARBA" id="ARBA00022840"/>
    </source>
</evidence>
<comment type="subcellular location">
    <subcellularLocation>
        <location evidence="1">Membrane</location>
        <topology evidence="1">Multi-pass membrane protein</topology>
    </subcellularLocation>
</comment>
<keyword evidence="10" id="KW-0325">Glycoprotein</keyword>
<evidence type="ECO:0000256" key="4">
    <source>
        <dbReference type="ARBA" id="ARBA00022737"/>
    </source>
</evidence>
<gene>
    <name evidence="15" type="ORF">BB559_000572</name>
</gene>
<dbReference type="CDD" id="cd03249">
    <property type="entry name" value="ABC_MTABC3_MDL1_MDL2"/>
    <property type="match status" value="1"/>
</dbReference>
<evidence type="ECO:0000256" key="3">
    <source>
        <dbReference type="ARBA" id="ARBA00022692"/>
    </source>
</evidence>
<dbReference type="InterPro" id="IPR017871">
    <property type="entry name" value="ABC_transporter-like_CS"/>
</dbReference>
<dbReference type="SUPFAM" id="SSF52540">
    <property type="entry name" value="P-loop containing nucleoside triphosphate hydrolases"/>
    <property type="match status" value="2"/>
</dbReference>
<evidence type="ECO:0000256" key="2">
    <source>
        <dbReference type="ARBA" id="ARBA00022448"/>
    </source>
</evidence>
<dbReference type="InterPro" id="IPR039421">
    <property type="entry name" value="Type_1_exporter"/>
</dbReference>
<dbReference type="InterPro" id="IPR027417">
    <property type="entry name" value="P-loop_NTPase"/>
</dbReference>
<feature type="domain" description="ABC transmembrane type-1" evidence="14">
    <location>
        <begin position="1"/>
        <end position="140"/>
    </location>
</feature>
<dbReference type="PROSITE" id="PS50929">
    <property type="entry name" value="ABC_TM1F"/>
    <property type="match status" value="2"/>
</dbReference>
<evidence type="ECO:0000259" key="13">
    <source>
        <dbReference type="PROSITE" id="PS50893"/>
    </source>
</evidence>
<dbReference type="Proteomes" id="UP000245699">
    <property type="component" value="Unassembled WGS sequence"/>
</dbReference>
<dbReference type="PANTHER" id="PTHR43394:SF1">
    <property type="entry name" value="ATP-BINDING CASSETTE SUB-FAMILY B MEMBER 10, MITOCHONDRIAL"/>
    <property type="match status" value="1"/>
</dbReference>
<evidence type="ECO:0000256" key="12">
    <source>
        <dbReference type="SAM" id="SignalP"/>
    </source>
</evidence>
<dbReference type="PANTHER" id="PTHR43394">
    <property type="entry name" value="ATP-DEPENDENT PERMEASE MDL1, MITOCHONDRIAL"/>
    <property type="match status" value="1"/>
</dbReference>
<evidence type="ECO:0000256" key="9">
    <source>
        <dbReference type="ARBA" id="ARBA00023136"/>
    </source>
</evidence>
<dbReference type="OrthoDB" id="6500128at2759"/>
<keyword evidence="4" id="KW-0677">Repeat</keyword>
<keyword evidence="2" id="KW-0813">Transport</keyword>
<dbReference type="CDD" id="cd18578">
    <property type="entry name" value="ABC_6TM_Pgp_ABCB1_D2_like"/>
    <property type="match status" value="1"/>
</dbReference>
<evidence type="ECO:0000256" key="8">
    <source>
        <dbReference type="ARBA" id="ARBA00022989"/>
    </source>
</evidence>
<evidence type="ECO:0000313" key="16">
    <source>
        <dbReference type="Proteomes" id="UP000245699"/>
    </source>
</evidence>
<dbReference type="Pfam" id="PF00664">
    <property type="entry name" value="ABC_membrane"/>
    <property type="match status" value="2"/>
</dbReference>
<evidence type="ECO:0000256" key="11">
    <source>
        <dbReference type="SAM" id="Phobius"/>
    </source>
</evidence>
<dbReference type="STRING" id="61424.A0A2T9Z4Y1"/>
<keyword evidence="7" id="KW-1278">Translocase</keyword>
<accession>A0A2T9Z4Y1</accession>
<feature type="transmembrane region" description="Helical" evidence="11">
    <location>
        <begin position="523"/>
        <end position="546"/>
    </location>
</feature>
<dbReference type="Gene3D" id="1.20.1560.10">
    <property type="entry name" value="ABC transporter type 1, transmembrane domain"/>
    <property type="match status" value="1"/>
</dbReference>
<organism evidence="15 16">
    <name type="scientific">Furculomyces boomerangus</name>
    <dbReference type="NCBI Taxonomy" id="61424"/>
    <lineage>
        <taxon>Eukaryota</taxon>
        <taxon>Fungi</taxon>
        <taxon>Fungi incertae sedis</taxon>
        <taxon>Zoopagomycota</taxon>
        <taxon>Kickxellomycotina</taxon>
        <taxon>Harpellomycetes</taxon>
        <taxon>Harpellales</taxon>
        <taxon>Harpellaceae</taxon>
        <taxon>Furculomyces</taxon>
    </lineage>
</organism>
<feature type="chain" id="PRO_5015525565" description="Bile salt export pump" evidence="12">
    <location>
        <begin position="22"/>
        <end position="1086"/>
    </location>
</feature>
<dbReference type="SUPFAM" id="SSF90123">
    <property type="entry name" value="ABC transporter transmembrane region"/>
    <property type="match status" value="2"/>
</dbReference>
<evidence type="ECO:0000256" key="1">
    <source>
        <dbReference type="ARBA" id="ARBA00004141"/>
    </source>
</evidence>
<dbReference type="InterPro" id="IPR003593">
    <property type="entry name" value="AAA+_ATPase"/>
</dbReference>
<keyword evidence="3 11" id="KW-0812">Transmembrane</keyword>
<feature type="domain" description="ABC transmembrane type-1" evidence="14">
    <location>
        <begin position="527"/>
        <end position="812"/>
    </location>
</feature>
<evidence type="ECO:0000259" key="14">
    <source>
        <dbReference type="PROSITE" id="PS50929"/>
    </source>
</evidence>
<dbReference type="GO" id="GO:0090374">
    <property type="term" value="P:oligopeptide export from mitochondrion"/>
    <property type="evidence" value="ECO:0007669"/>
    <property type="project" value="TreeGrafter"/>
</dbReference>
<dbReference type="InterPro" id="IPR011527">
    <property type="entry name" value="ABC1_TM_dom"/>
</dbReference>
<dbReference type="FunFam" id="3.40.50.300:FF:000479">
    <property type="entry name" value="Multidrug resistance protein 1A"/>
    <property type="match status" value="2"/>
</dbReference>
<protein>
    <recommendedName>
        <fullName evidence="17">Bile salt export pump</fullName>
    </recommendedName>
</protein>
<evidence type="ECO:0000256" key="10">
    <source>
        <dbReference type="ARBA" id="ARBA00023180"/>
    </source>
</evidence>
<keyword evidence="5" id="KW-0547">Nucleotide-binding</keyword>
<evidence type="ECO:0008006" key="17">
    <source>
        <dbReference type="Google" id="ProtNLM"/>
    </source>
</evidence>
<dbReference type="InterPro" id="IPR003439">
    <property type="entry name" value="ABC_transporter-like_ATP-bd"/>
</dbReference>
<name>A0A2T9Z4Y1_9FUNG</name>
<feature type="transmembrane region" description="Helical" evidence="11">
    <location>
        <begin position="566"/>
        <end position="589"/>
    </location>
</feature>
<evidence type="ECO:0000256" key="5">
    <source>
        <dbReference type="ARBA" id="ARBA00022741"/>
    </source>
</evidence>
<dbReference type="GO" id="GO:0015421">
    <property type="term" value="F:ABC-type oligopeptide transporter activity"/>
    <property type="evidence" value="ECO:0007669"/>
    <property type="project" value="TreeGrafter"/>
</dbReference>
<dbReference type="GO" id="GO:0016887">
    <property type="term" value="F:ATP hydrolysis activity"/>
    <property type="evidence" value="ECO:0007669"/>
    <property type="project" value="InterPro"/>
</dbReference>
<feature type="transmembrane region" description="Helical" evidence="11">
    <location>
        <begin position="80"/>
        <end position="103"/>
    </location>
</feature>
<keyword evidence="8 11" id="KW-1133">Transmembrane helix</keyword>